<keyword evidence="4" id="KW-0838">Vasoactive</keyword>
<feature type="chain" id="PRO_5043383681" evidence="6">
    <location>
        <begin position="22"/>
        <end position="149"/>
    </location>
</feature>
<keyword evidence="5" id="KW-0839">Vasoconstrictor</keyword>
<dbReference type="GO" id="GO:0006874">
    <property type="term" value="P:intracellular calcium ion homeostasis"/>
    <property type="evidence" value="ECO:0007669"/>
    <property type="project" value="TreeGrafter"/>
</dbReference>
<dbReference type="InterPro" id="IPR020475">
    <property type="entry name" value="Endothelin"/>
</dbReference>
<dbReference type="InterPro" id="IPR019764">
    <property type="entry name" value="Endothelin_toxin_CS"/>
</dbReference>
<comment type="subcellular location">
    <subcellularLocation>
        <location evidence="1">Secreted</location>
    </subcellularLocation>
</comment>
<keyword evidence="3" id="KW-0964">Secreted</keyword>
<dbReference type="GO" id="GO:0005179">
    <property type="term" value="F:hormone activity"/>
    <property type="evidence" value="ECO:0007669"/>
    <property type="project" value="TreeGrafter"/>
</dbReference>
<reference evidence="8 9" key="1">
    <citation type="journal article" date="2021" name="Sci. Rep.">
        <title>Chromosome anchoring in Senegalese sole (Solea senegalensis) reveals sex-associated markers and genome rearrangements in flatfish.</title>
        <authorList>
            <person name="Guerrero-Cozar I."/>
            <person name="Gomez-Garrido J."/>
            <person name="Berbel C."/>
            <person name="Martinez-Blanch J.F."/>
            <person name="Alioto T."/>
            <person name="Claros M.G."/>
            <person name="Gagnaire P.A."/>
            <person name="Manchado M."/>
        </authorList>
    </citation>
    <scope>NUCLEOTIDE SEQUENCE [LARGE SCALE GENOMIC DNA]</scope>
    <source>
        <strain evidence="8">Sse05_10M</strain>
    </source>
</reference>
<dbReference type="EMBL" id="JAGKHQ010000641">
    <property type="protein sequence ID" value="KAG7466653.1"/>
    <property type="molecule type" value="Genomic_DNA"/>
</dbReference>
<evidence type="ECO:0000256" key="3">
    <source>
        <dbReference type="ARBA" id="ARBA00022525"/>
    </source>
</evidence>
<dbReference type="GO" id="GO:0003100">
    <property type="term" value="P:regulation of systemic arterial blood pressure by endothelin"/>
    <property type="evidence" value="ECO:0007669"/>
    <property type="project" value="TreeGrafter"/>
</dbReference>
<evidence type="ECO:0000256" key="2">
    <source>
        <dbReference type="ARBA" id="ARBA00010959"/>
    </source>
</evidence>
<dbReference type="Proteomes" id="UP000693946">
    <property type="component" value="Unassembled WGS sequence"/>
</dbReference>
<evidence type="ECO:0000256" key="4">
    <source>
        <dbReference type="ARBA" id="ARBA00022858"/>
    </source>
</evidence>
<evidence type="ECO:0000256" key="5">
    <source>
        <dbReference type="ARBA" id="ARBA00023322"/>
    </source>
</evidence>
<comment type="caution">
    <text evidence="8">The sequence shown here is derived from an EMBL/GenBank/DDBJ whole genome shotgun (WGS) entry which is preliminary data.</text>
</comment>
<feature type="domain" description="Endothelin-like toxin" evidence="7">
    <location>
        <begin position="93"/>
        <end position="114"/>
    </location>
</feature>
<dbReference type="GO" id="GO:0019229">
    <property type="term" value="P:regulation of vasoconstriction"/>
    <property type="evidence" value="ECO:0007669"/>
    <property type="project" value="InterPro"/>
</dbReference>
<evidence type="ECO:0000259" key="7">
    <source>
        <dbReference type="SMART" id="SM00272"/>
    </source>
</evidence>
<feature type="domain" description="Endothelin-like toxin" evidence="7">
    <location>
        <begin position="49"/>
        <end position="70"/>
    </location>
</feature>
<dbReference type="AlphaFoldDB" id="A0AAV6PIB4"/>
<dbReference type="Pfam" id="PF00322">
    <property type="entry name" value="Endothelin"/>
    <property type="match status" value="1"/>
</dbReference>
<name>A0AAV6PIB4_SOLSE</name>
<accession>A0AAV6PIB4</accession>
<dbReference type="PROSITE" id="PS00270">
    <property type="entry name" value="ENDOTHELIN"/>
    <property type="match status" value="2"/>
</dbReference>
<evidence type="ECO:0000313" key="8">
    <source>
        <dbReference type="EMBL" id="KAG7466653.1"/>
    </source>
</evidence>
<dbReference type="PANTHER" id="PTHR13874">
    <property type="entry name" value="ENDOTHELIN"/>
    <property type="match status" value="1"/>
</dbReference>
<evidence type="ECO:0000256" key="1">
    <source>
        <dbReference type="ARBA" id="ARBA00004613"/>
    </source>
</evidence>
<organism evidence="8 9">
    <name type="scientific">Solea senegalensis</name>
    <name type="common">Senegalese sole</name>
    <dbReference type="NCBI Taxonomy" id="28829"/>
    <lineage>
        <taxon>Eukaryota</taxon>
        <taxon>Metazoa</taxon>
        <taxon>Chordata</taxon>
        <taxon>Craniata</taxon>
        <taxon>Vertebrata</taxon>
        <taxon>Euteleostomi</taxon>
        <taxon>Actinopterygii</taxon>
        <taxon>Neopterygii</taxon>
        <taxon>Teleostei</taxon>
        <taxon>Neoteleostei</taxon>
        <taxon>Acanthomorphata</taxon>
        <taxon>Carangaria</taxon>
        <taxon>Pleuronectiformes</taxon>
        <taxon>Pleuronectoidei</taxon>
        <taxon>Soleidae</taxon>
        <taxon>Solea</taxon>
    </lineage>
</organism>
<evidence type="ECO:0000256" key="6">
    <source>
        <dbReference type="SAM" id="SignalP"/>
    </source>
</evidence>
<dbReference type="SMART" id="SM00272">
    <property type="entry name" value="END"/>
    <property type="match status" value="2"/>
</dbReference>
<dbReference type="InterPro" id="IPR001928">
    <property type="entry name" value="Endothln-like_toxin"/>
</dbReference>
<gene>
    <name evidence="8" type="ORF">JOB18_033578</name>
</gene>
<keyword evidence="6" id="KW-0732">Signal</keyword>
<dbReference type="PANTHER" id="PTHR13874:SF12">
    <property type="entry name" value="ENDOTHELIN-3A"/>
    <property type="match status" value="1"/>
</dbReference>
<proteinExistence type="inferred from homology"/>
<sequence length="149" mass="17326">MGWTHVCVVAALLMLFHQCEASSVSMTGFTVDEGPLVQLVQEAHRREKRCSCENQKDKECIFFCHIGIVWVDTPGHVVPYGFGSVRFRRELERCLCANTRDHECVRFCSVHTLMQGENLAVKQTTEMRLQRRRGAFWEKRSRHTLRKLT</sequence>
<dbReference type="GO" id="GO:0031708">
    <property type="term" value="F:endothelin B receptor binding"/>
    <property type="evidence" value="ECO:0007669"/>
    <property type="project" value="TreeGrafter"/>
</dbReference>
<evidence type="ECO:0000313" key="9">
    <source>
        <dbReference type="Proteomes" id="UP000693946"/>
    </source>
</evidence>
<keyword evidence="9" id="KW-1185">Reference proteome</keyword>
<protein>
    <submittedName>
        <fullName evidence="8">Endothelin-2-like isoform X2</fullName>
    </submittedName>
</protein>
<dbReference type="GO" id="GO:0005615">
    <property type="term" value="C:extracellular space"/>
    <property type="evidence" value="ECO:0007669"/>
    <property type="project" value="TreeGrafter"/>
</dbReference>
<comment type="similarity">
    <text evidence="2">Belongs to the endothelin/sarafotoxin family.</text>
</comment>
<dbReference type="GO" id="GO:0014826">
    <property type="term" value="P:vein smooth muscle contraction"/>
    <property type="evidence" value="ECO:0007669"/>
    <property type="project" value="TreeGrafter"/>
</dbReference>
<feature type="signal peptide" evidence="6">
    <location>
        <begin position="1"/>
        <end position="21"/>
    </location>
</feature>